<evidence type="ECO:0000256" key="10">
    <source>
        <dbReference type="ARBA" id="ARBA00023012"/>
    </source>
</evidence>
<feature type="domain" description="PAS" evidence="14">
    <location>
        <begin position="114"/>
        <end position="187"/>
    </location>
</feature>
<keyword evidence="7" id="KW-0547">Nucleotide-binding</keyword>
<dbReference type="CDD" id="cd00082">
    <property type="entry name" value="HisKA"/>
    <property type="match status" value="1"/>
</dbReference>
<comment type="catalytic activity">
    <reaction evidence="1">
        <text>ATP + protein L-histidine = ADP + protein N-phospho-L-histidine.</text>
        <dbReference type="EC" id="2.7.13.3"/>
    </reaction>
</comment>
<sequence length="458" mass="52278">MKYLFTKPMITYVIGTFLTFIFTGIVLSQVVDNYIVLAAVLLTAFICIILILLHIYDRHIKPINKATKTMEEIVKGNYTARIHHSSTSAIGELIQKVNKLARNLSELSIQEQMQSEQLTTVIDNTESGLVLIDSKGYIHLVNRKFISMFGNTVKDYRGYLYYDVLDNETIHETVQKTFLYEKAVKESFTHISGLDKYHLEIVGAPIFNERNMIRGAVLVLYDITELRNLEIMRKDFVANVSHELKTPITSIKGFAETLLDNDMEDEEARDEFLKIIYTESNRLQLLIEDLLTLSKLEKDDFPLALTSINVKALVEEIIPVIAQKADQKQLLLSCHVDEGITFTADKERVKQIFINLLDNAINYTPPNGEVQLDVTTRDEYVYIKVTDTGIGIDEQAQNRIFERFYRVDRARSRNTGGTGLGLAIVKHIVEVHEGKIEIVSELDKGTAIHIYLPMNRPE</sequence>
<dbReference type="Pfam" id="PF00672">
    <property type="entry name" value="HAMP"/>
    <property type="match status" value="1"/>
</dbReference>
<evidence type="ECO:0000256" key="12">
    <source>
        <dbReference type="SAM" id="Phobius"/>
    </source>
</evidence>
<dbReference type="Gene3D" id="1.10.287.130">
    <property type="match status" value="1"/>
</dbReference>
<dbReference type="SUPFAM" id="SSF47384">
    <property type="entry name" value="Homodimeric domain of signal transducing histidine kinase"/>
    <property type="match status" value="1"/>
</dbReference>
<dbReference type="PRINTS" id="PR00344">
    <property type="entry name" value="BCTRLSENSOR"/>
</dbReference>
<evidence type="ECO:0000259" key="15">
    <source>
        <dbReference type="PROSITE" id="PS50885"/>
    </source>
</evidence>
<evidence type="ECO:0000259" key="13">
    <source>
        <dbReference type="PROSITE" id="PS50109"/>
    </source>
</evidence>
<dbReference type="PROSITE" id="PS50112">
    <property type="entry name" value="PAS"/>
    <property type="match status" value="1"/>
</dbReference>
<name>A0A265NE73_9BACI</name>
<dbReference type="EMBL" id="NPMS01000001">
    <property type="protein sequence ID" value="OZU89749.1"/>
    <property type="molecule type" value="Genomic_DNA"/>
</dbReference>
<dbReference type="PANTHER" id="PTHR45453:SF1">
    <property type="entry name" value="PHOSPHATE REGULON SENSOR PROTEIN PHOR"/>
    <property type="match status" value="1"/>
</dbReference>
<keyword evidence="4" id="KW-1003">Cell membrane</keyword>
<dbReference type="PANTHER" id="PTHR45453">
    <property type="entry name" value="PHOSPHATE REGULON SENSOR PROTEIN PHOR"/>
    <property type="match status" value="1"/>
</dbReference>
<dbReference type="PROSITE" id="PS50885">
    <property type="entry name" value="HAMP"/>
    <property type="match status" value="1"/>
</dbReference>
<dbReference type="RefSeq" id="WP_094883350.1">
    <property type="nucleotide sequence ID" value="NZ_NPMS01000001.1"/>
</dbReference>
<dbReference type="SUPFAM" id="SSF55874">
    <property type="entry name" value="ATPase domain of HSP90 chaperone/DNA topoisomerase II/histidine kinase"/>
    <property type="match status" value="1"/>
</dbReference>
<evidence type="ECO:0000256" key="7">
    <source>
        <dbReference type="ARBA" id="ARBA00022741"/>
    </source>
</evidence>
<dbReference type="Pfam" id="PF00512">
    <property type="entry name" value="HisKA"/>
    <property type="match status" value="1"/>
</dbReference>
<accession>A0A265NE73</accession>
<keyword evidence="10" id="KW-0902">Two-component regulatory system</keyword>
<dbReference type="InterPro" id="IPR035965">
    <property type="entry name" value="PAS-like_dom_sf"/>
</dbReference>
<evidence type="ECO:0000256" key="5">
    <source>
        <dbReference type="ARBA" id="ARBA00022553"/>
    </source>
</evidence>
<evidence type="ECO:0000313" key="17">
    <source>
        <dbReference type="Proteomes" id="UP000216498"/>
    </source>
</evidence>
<dbReference type="SUPFAM" id="SSF158472">
    <property type="entry name" value="HAMP domain-like"/>
    <property type="match status" value="1"/>
</dbReference>
<evidence type="ECO:0000256" key="2">
    <source>
        <dbReference type="ARBA" id="ARBA00004651"/>
    </source>
</evidence>
<keyword evidence="12" id="KW-0812">Transmembrane</keyword>
<keyword evidence="9" id="KW-0067">ATP-binding</keyword>
<dbReference type="SMART" id="SM00388">
    <property type="entry name" value="HisKA"/>
    <property type="match status" value="1"/>
</dbReference>
<keyword evidence="6" id="KW-0808">Transferase</keyword>
<organism evidence="16 17">
    <name type="scientific">Virgibacillus indicus</name>
    <dbReference type="NCBI Taxonomy" id="2024554"/>
    <lineage>
        <taxon>Bacteria</taxon>
        <taxon>Bacillati</taxon>
        <taxon>Bacillota</taxon>
        <taxon>Bacilli</taxon>
        <taxon>Bacillales</taxon>
        <taxon>Bacillaceae</taxon>
        <taxon>Virgibacillus</taxon>
    </lineage>
</organism>
<dbReference type="CDD" id="cd00075">
    <property type="entry name" value="HATPase"/>
    <property type="match status" value="1"/>
</dbReference>
<keyword evidence="11 12" id="KW-0472">Membrane</keyword>
<dbReference type="InterPro" id="IPR013767">
    <property type="entry name" value="PAS_fold"/>
</dbReference>
<evidence type="ECO:0000256" key="3">
    <source>
        <dbReference type="ARBA" id="ARBA00012438"/>
    </source>
</evidence>
<evidence type="ECO:0000256" key="4">
    <source>
        <dbReference type="ARBA" id="ARBA00022475"/>
    </source>
</evidence>
<dbReference type="SUPFAM" id="SSF55785">
    <property type="entry name" value="PYP-like sensor domain (PAS domain)"/>
    <property type="match status" value="1"/>
</dbReference>
<dbReference type="EC" id="2.7.13.3" evidence="3"/>
<keyword evidence="17" id="KW-1185">Reference proteome</keyword>
<dbReference type="InterPro" id="IPR036097">
    <property type="entry name" value="HisK_dim/P_sf"/>
</dbReference>
<evidence type="ECO:0000313" key="16">
    <source>
        <dbReference type="EMBL" id="OZU89749.1"/>
    </source>
</evidence>
<dbReference type="NCBIfam" id="TIGR00229">
    <property type="entry name" value="sensory_box"/>
    <property type="match status" value="1"/>
</dbReference>
<dbReference type="NCBIfam" id="NF046044">
    <property type="entry name" value="PnpS"/>
    <property type="match status" value="1"/>
</dbReference>
<dbReference type="Gene3D" id="6.10.340.10">
    <property type="match status" value="1"/>
</dbReference>
<dbReference type="InterPro" id="IPR005467">
    <property type="entry name" value="His_kinase_dom"/>
</dbReference>
<proteinExistence type="predicted"/>
<dbReference type="FunFam" id="1.10.287.130:FF:000008">
    <property type="entry name" value="Two-component sensor histidine kinase"/>
    <property type="match status" value="1"/>
</dbReference>
<dbReference type="AlphaFoldDB" id="A0A265NE73"/>
<dbReference type="Pfam" id="PF02518">
    <property type="entry name" value="HATPase_c"/>
    <property type="match status" value="1"/>
</dbReference>
<protein>
    <recommendedName>
        <fullName evidence="3">histidine kinase</fullName>
        <ecNumber evidence="3">2.7.13.3</ecNumber>
    </recommendedName>
</protein>
<keyword evidence="8 16" id="KW-0418">Kinase</keyword>
<keyword evidence="12" id="KW-1133">Transmembrane helix</keyword>
<evidence type="ECO:0000259" key="14">
    <source>
        <dbReference type="PROSITE" id="PS50112"/>
    </source>
</evidence>
<comment type="subcellular location">
    <subcellularLocation>
        <location evidence="2">Cell membrane</location>
        <topology evidence="2">Multi-pass membrane protein</topology>
    </subcellularLocation>
</comment>
<dbReference type="FunFam" id="3.30.565.10:FF:000023">
    <property type="entry name" value="PAS domain-containing sensor histidine kinase"/>
    <property type="match status" value="1"/>
</dbReference>
<dbReference type="GO" id="GO:0000155">
    <property type="term" value="F:phosphorelay sensor kinase activity"/>
    <property type="evidence" value="ECO:0007669"/>
    <property type="project" value="InterPro"/>
</dbReference>
<evidence type="ECO:0000256" key="1">
    <source>
        <dbReference type="ARBA" id="ARBA00000085"/>
    </source>
</evidence>
<feature type="domain" description="Histidine kinase" evidence="13">
    <location>
        <begin position="239"/>
        <end position="456"/>
    </location>
</feature>
<dbReference type="Proteomes" id="UP000216498">
    <property type="component" value="Unassembled WGS sequence"/>
</dbReference>
<dbReference type="InterPro" id="IPR000014">
    <property type="entry name" value="PAS"/>
</dbReference>
<gene>
    <name evidence="16" type="ORF">CIL03_01000</name>
</gene>
<dbReference type="CDD" id="cd00130">
    <property type="entry name" value="PAS"/>
    <property type="match status" value="1"/>
</dbReference>
<evidence type="ECO:0000256" key="11">
    <source>
        <dbReference type="ARBA" id="ARBA00023136"/>
    </source>
</evidence>
<dbReference type="GO" id="GO:0005524">
    <property type="term" value="F:ATP binding"/>
    <property type="evidence" value="ECO:0007669"/>
    <property type="project" value="UniProtKB-KW"/>
</dbReference>
<dbReference type="GO" id="GO:0016036">
    <property type="term" value="P:cellular response to phosphate starvation"/>
    <property type="evidence" value="ECO:0007669"/>
    <property type="project" value="TreeGrafter"/>
</dbReference>
<dbReference type="InterPro" id="IPR036890">
    <property type="entry name" value="HATPase_C_sf"/>
</dbReference>
<evidence type="ECO:0000256" key="8">
    <source>
        <dbReference type="ARBA" id="ARBA00022777"/>
    </source>
</evidence>
<dbReference type="SMART" id="SM00304">
    <property type="entry name" value="HAMP"/>
    <property type="match status" value="1"/>
</dbReference>
<keyword evidence="5" id="KW-0597">Phosphoprotein</keyword>
<feature type="transmembrane region" description="Helical" evidence="12">
    <location>
        <begin position="34"/>
        <end position="56"/>
    </location>
</feature>
<dbReference type="InterPro" id="IPR003661">
    <property type="entry name" value="HisK_dim/P_dom"/>
</dbReference>
<dbReference type="Gene3D" id="3.30.565.10">
    <property type="entry name" value="Histidine kinase-like ATPase, C-terminal domain"/>
    <property type="match status" value="1"/>
</dbReference>
<dbReference type="PROSITE" id="PS50109">
    <property type="entry name" value="HIS_KIN"/>
    <property type="match status" value="1"/>
</dbReference>
<dbReference type="GO" id="GO:0004721">
    <property type="term" value="F:phosphoprotein phosphatase activity"/>
    <property type="evidence" value="ECO:0007669"/>
    <property type="project" value="TreeGrafter"/>
</dbReference>
<dbReference type="GO" id="GO:0006355">
    <property type="term" value="P:regulation of DNA-templated transcription"/>
    <property type="evidence" value="ECO:0007669"/>
    <property type="project" value="InterPro"/>
</dbReference>
<comment type="caution">
    <text evidence="16">The sequence shown here is derived from an EMBL/GenBank/DDBJ whole genome shotgun (WGS) entry which is preliminary data.</text>
</comment>
<dbReference type="OrthoDB" id="9813151at2"/>
<feature type="transmembrane region" description="Helical" evidence="12">
    <location>
        <begin position="9"/>
        <end position="28"/>
    </location>
</feature>
<dbReference type="CDD" id="cd06225">
    <property type="entry name" value="HAMP"/>
    <property type="match status" value="1"/>
</dbReference>
<dbReference type="Pfam" id="PF00989">
    <property type="entry name" value="PAS"/>
    <property type="match status" value="1"/>
</dbReference>
<dbReference type="InterPro" id="IPR003660">
    <property type="entry name" value="HAMP_dom"/>
</dbReference>
<dbReference type="InterPro" id="IPR004358">
    <property type="entry name" value="Sig_transdc_His_kin-like_C"/>
</dbReference>
<dbReference type="Gene3D" id="3.30.450.20">
    <property type="entry name" value="PAS domain"/>
    <property type="match status" value="1"/>
</dbReference>
<reference evidence="16 17" key="1">
    <citation type="submission" date="2017-08" db="EMBL/GenBank/DDBJ databases">
        <title>Virgibacillus indicus sp. nov. and Virgibacillus profoundi sp. nov, two moderately halophilic bacteria isolated from marine sediment by using the Microfluidic Streak Plate.</title>
        <authorList>
            <person name="Xu B."/>
            <person name="Hu B."/>
            <person name="Wang J."/>
            <person name="Zhu Y."/>
            <person name="Huang L."/>
            <person name="Du W."/>
            <person name="Huang Y."/>
        </authorList>
    </citation>
    <scope>NUCLEOTIDE SEQUENCE [LARGE SCALE GENOMIC DNA]</scope>
    <source>
        <strain evidence="16 17">IO3-P2-C2</strain>
    </source>
</reference>
<dbReference type="InterPro" id="IPR050351">
    <property type="entry name" value="BphY/WalK/GraS-like"/>
</dbReference>
<evidence type="ECO:0000256" key="9">
    <source>
        <dbReference type="ARBA" id="ARBA00022840"/>
    </source>
</evidence>
<dbReference type="InterPro" id="IPR003594">
    <property type="entry name" value="HATPase_dom"/>
</dbReference>
<dbReference type="SMART" id="SM00387">
    <property type="entry name" value="HATPase_c"/>
    <property type="match status" value="1"/>
</dbReference>
<dbReference type="GO" id="GO:0005886">
    <property type="term" value="C:plasma membrane"/>
    <property type="evidence" value="ECO:0007669"/>
    <property type="project" value="UniProtKB-SubCell"/>
</dbReference>
<feature type="domain" description="HAMP" evidence="15">
    <location>
        <begin position="57"/>
        <end position="109"/>
    </location>
</feature>
<evidence type="ECO:0000256" key="6">
    <source>
        <dbReference type="ARBA" id="ARBA00022679"/>
    </source>
</evidence>